<dbReference type="Gene3D" id="3.40.30.10">
    <property type="entry name" value="Glutaredoxin"/>
    <property type="match status" value="1"/>
</dbReference>
<dbReference type="OrthoDB" id="9781431at2"/>
<dbReference type="InterPro" id="IPR040079">
    <property type="entry name" value="Glutathione_S-Trfase"/>
</dbReference>
<dbReference type="SFLD" id="SFLDS00019">
    <property type="entry name" value="Glutathione_Transferase_(cytos"/>
    <property type="match status" value="1"/>
</dbReference>
<reference evidence="4 5" key="1">
    <citation type="submission" date="2016-11" db="EMBL/GenBank/DDBJ databases">
        <title>Mixed transmission modes and dynamic genome evolution in an obligate animal-bacterial symbiosis.</title>
        <authorList>
            <person name="Russell S.L."/>
            <person name="Corbett-Detig R.B."/>
            <person name="Cavanaugh C.M."/>
        </authorList>
    </citation>
    <scope>NUCLEOTIDE SEQUENCE [LARGE SCALE GENOMIC DNA]</scope>
    <source>
        <strain evidence="4">Sp-SM6</strain>
    </source>
</reference>
<evidence type="ECO:0000259" key="2">
    <source>
        <dbReference type="PROSITE" id="PS50404"/>
    </source>
</evidence>
<proteinExistence type="inferred from homology"/>
<name>A0A1T2LD49_9GAMM</name>
<dbReference type="PANTHER" id="PTHR43968:SF6">
    <property type="entry name" value="GLUTATHIONE S-TRANSFERASE OMEGA"/>
    <property type="match status" value="1"/>
</dbReference>
<dbReference type="InterPro" id="IPR010987">
    <property type="entry name" value="Glutathione-S-Trfase_C-like"/>
</dbReference>
<dbReference type="InterPro" id="IPR004045">
    <property type="entry name" value="Glutathione_S-Trfase_N"/>
</dbReference>
<dbReference type="Proteomes" id="UP000190198">
    <property type="component" value="Unassembled WGS sequence"/>
</dbReference>
<evidence type="ECO:0000313" key="4">
    <source>
        <dbReference type="EMBL" id="OOZ42952.1"/>
    </source>
</evidence>
<dbReference type="PROSITE" id="PS50404">
    <property type="entry name" value="GST_NTER"/>
    <property type="match status" value="1"/>
</dbReference>
<dbReference type="Gene3D" id="1.20.1050.10">
    <property type="match status" value="1"/>
</dbReference>
<dbReference type="InterPro" id="IPR004046">
    <property type="entry name" value="GST_C"/>
</dbReference>
<dbReference type="SUPFAM" id="SSF52833">
    <property type="entry name" value="Thioredoxin-like"/>
    <property type="match status" value="1"/>
</dbReference>
<dbReference type="InterPro" id="IPR034342">
    <property type="entry name" value="SspA_C"/>
</dbReference>
<dbReference type="PANTHER" id="PTHR43968">
    <property type="match status" value="1"/>
</dbReference>
<organism evidence="4 5">
    <name type="scientific">Solemya elarraichensis gill symbiont</name>
    <dbReference type="NCBI Taxonomy" id="1918949"/>
    <lineage>
        <taxon>Bacteria</taxon>
        <taxon>Pseudomonadati</taxon>
        <taxon>Pseudomonadota</taxon>
        <taxon>Gammaproteobacteria</taxon>
        <taxon>sulfur-oxidizing symbionts</taxon>
    </lineage>
</organism>
<dbReference type="Pfam" id="PF13409">
    <property type="entry name" value="GST_N_2"/>
    <property type="match status" value="1"/>
</dbReference>
<dbReference type="Pfam" id="PF00043">
    <property type="entry name" value="GST_C"/>
    <property type="match status" value="1"/>
</dbReference>
<dbReference type="AlphaFoldDB" id="A0A1T2LD49"/>
<dbReference type="RefSeq" id="WP_078475989.1">
    <property type="nucleotide sequence ID" value="NZ_MPRK01000006.1"/>
</dbReference>
<dbReference type="InterPro" id="IPR036249">
    <property type="entry name" value="Thioredoxin-like_sf"/>
</dbReference>
<dbReference type="PROSITE" id="PS50405">
    <property type="entry name" value="GST_CTER"/>
    <property type="match status" value="1"/>
</dbReference>
<dbReference type="InterPro" id="IPR050983">
    <property type="entry name" value="GST_Omega/HSP26"/>
</dbReference>
<comment type="caution">
    <text evidence="4">The sequence shown here is derived from an EMBL/GenBank/DDBJ whole genome shotgun (WGS) entry which is preliminary data.</text>
</comment>
<dbReference type="SUPFAM" id="SSF47616">
    <property type="entry name" value="GST C-terminal domain-like"/>
    <property type="match status" value="1"/>
</dbReference>
<feature type="domain" description="GST N-terminal" evidence="2">
    <location>
        <begin position="10"/>
        <end position="88"/>
    </location>
</feature>
<feature type="domain" description="GST C-terminal" evidence="3">
    <location>
        <begin position="93"/>
        <end position="209"/>
    </location>
</feature>
<dbReference type="CDD" id="cd03186">
    <property type="entry name" value="GST_C_SspA"/>
    <property type="match status" value="1"/>
</dbReference>
<accession>A0A1T2LD49</accession>
<dbReference type="InterPro" id="IPR036282">
    <property type="entry name" value="Glutathione-S-Trfase_C_sf"/>
</dbReference>
<dbReference type="SFLD" id="SFLDG00358">
    <property type="entry name" value="Main_(cytGST)"/>
    <property type="match status" value="1"/>
</dbReference>
<dbReference type="InterPro" id="IPR034341">
    <property type="entry name" value="SspA_N"/>
</dbReference>
<sequence length="209" mass="23620">MPAAVTNRRTVMTLFSDSADIYSHRVRVVLAEKNITVDILDSDPLHLPEDVVEVNPYGTLPTLLDRDLALYDSRIIMEYLDERYPHPPLLPIDPVSRANTRLYLHRVEKDWYSLVNAIEAGGKNATKARKELTETLLATGPIMASKPYFMSEEYSLVDATIGPLLWRLPTLGIELKGTGSAQVLGYAKRLFERPGFARSLTETEKEMRM</sequence>
<evidence type="ECO:0000313" key="5">
    <source>
        <dbReference type="Proteomes" id="UP000190198"/>
    </source>
</evidence>
<dbReference type="GO" id="GO:0005737">
    <property type="term" value="C:cytoplasm"/>
    <property type="evidence" value="ECO:0007669"/>
    <property type="project" value="TreeGrafter"/>
</dbReference>
<evidence type="ECO:0000256" key="1">
    <source>
        <dbReference type="ARBA" id="ARBA00009929"/>
    </source>
</evidence>
<gene>
    <name evidence="4" type="primary">sspA</name>
    <name evidence="4" type="ORF">BOW52_00880</name>
</gene>
<evidence type="ECO:0000259" key="3">
    <source>
        <dbReference type="PROSITE" id="PS50405"/>
    </source>
</evidence>
<protein>
    <submittedName>
        <fullName evidence="4">Stringent starvation protein A</fullName>
    </submittedName>
</protein>
<keyword evidence="5" id="KW-1185">Reference proteome</keyword>
<dbReference type="CDD" id="cd03059">
    <property type="entry name" value="GST_N_SspA"/>
    <property type="match status" value="1"/>
</dbReference>
<dbReference type="EMBL" id="MPRK01000006">
    <property type="protein sequence ID" value="OOZ42952.1"/>
    <property type="molecule type" value="Genomic_DNA"/>
</dbReference>
<comment type="similarity">
    <text evidence="1">Belongs to the GST superfamily. HSP26 family.</text>
</comment>